<dbReference type="AlphaFoldDB" id="A0A1Y5TCI5"/>
<gene>
    <name evidence="2" type="ORF">OCH7691_02506</name>
</gene>
<dbReference type="EMBL" id="FWFR01000002">
    <property type="protein sequence ID" value="SLN57360.1"/>
    <property type="molecule type" value="Genomic_DNA"/>
</dbReference>
<organism evidence="2 3">
    <name type="scientific">Oceanibacterium hippocampi</name>
    <dbReference type="NCBI Taxonomy" id="745714"/>
    <lineage>
        <taxon>Bacteria</taxon>
        <taxon>Pseudomonadati</taxon>
        <taxon>Pseudomonadota</taxon>
        <taxon>Alphaproteobacteria</taxon>
        <taxon>Sneathiellales</taxon>
        <taxon>Sneathiellaceae</taxon>
        <taxon>Oceanibacterium</taxon>
    </lineage>
</organism>
<dbReference type="PROSITE" id="PS51257">
    <property type="entry name" value="PROKAR_LIPOPROTEIN"/>
    <property type="match status" value="1"/>
</dbReference>
<feature type="chain" id="PRO_5013345922" description="Lipoprotein" evidence="1">
    <location>
        <begin position="22"/>
        <end position="75"/>
    </location>
</feature>
<accession>A0A1Y5TCI5</accession>
<feature type="signal peptide" evidence="1">
    <location>
        <begin position="1"/>
        <end position="21"/>
    </location>
</feature>
<proteinExistence type="predicted"/>
<evidence type="ECO:0000256" key="1">
    <source>
        <dbReference type="SAM" id="SignalP"/>
    </source>
</evidence>
<dbReference type="RefSeq" id="WP_085883852.1">
    <property type="nucleotide sequence ID" value="NZ_FWFR01000002.1"/>
</dbReference>
<reference evidence="2 3" key="1">
    <citation type="submission" date="2017-03" db="EMBL/GenBank/DDBJ databases">
        <authorList>
            <person name="Afonso C.L."/>
            <person name="Miller P.J."/>
            <person name="Scott M.A."/>
            <person name="Spackman E."/>
            <person name="Goraichik I."/>
            <person name="Dimitrov K.M."/>
            <person name="Suarez D.L."/>
            <person name="Swayne D.E."/>
        </authorList>
    </citation>
    <scope>NUCLEOTIDE SEQUENCE [LARGE SCALE GENOMIC DNA]</scope>
    <source>
        <strain evidence="2 3">CECT 7691</strain>
    </source>
</reference>
<sequence>MNKIIRLALPALLLPVLVACSATRQTEPTAMLRDHCVIQGFGPEGSVNWEYCLRTYSIAGNGVELDAARVGLGQP</sequence>
<dbReference type="Proteomes" id="UP000193200">
    <property type="component" value="Unassembled WGS sequence"/>
</dbReference>
<evidence type="ECO:0000313" key="2">
    <source>
        <dbReference type="EMBL" id="SLN57360.1"/>
    </source>
</evidence>
<dbReference type="InParanoid" id="A0A1Y5TCI5"/>
<name>A0A1Y5TCI5_9PROT</name>
<evidence type="ECO:0008006" key="4">
    <source>
        <dbReference type="Google" id="ProtNLM"/>
    </source>
</evidence>
<keyword evidence="3" id="KW-1185">Reference proteome</keyword>
<keyword evidence="1" id="KW-0732">Signal</keyword>
<protein>
    <recommendedName>
        <fullName evidence="4">Lipoprotein</fullName>
    </recommendedName>
</protein>
<evidence type="ECO:0000313" key="3">
    <source>
        <dbReference type="Proteomes" id="UP000193200"/>
    </source>
</evidence>